<dbReference type="EMBL" id="BSKJ01000007">
    <property type="protein sequence ID" value="GLO36585.1"/>
    <property type="molecule type" value="Genomic_DNA"/>
</dbReference>
<evidence type="ECO:0000313" key="2">
    <source>
        <dbReference type="Proteomes" id="UP001161257"/>
    </source>
</evidence>
<accession>A0AA37RAC7</accession>
<evidence type="ECO:0000313" key="1">
    <source>
        <dbReference type="EMBL" id="GLO36585.1"/>
    </source>
</evidence>
<name>A0AA37RAC7_PSEPU</name>
<sequence>MKRQDYLNLPHVASFINWLATELDSQTLFRHQYVERRSRERWQCQSLYNAFEAYRWNHPGNERLGFAAGGCPTSNGIALAALRQDLLAATHDDALMLQATRDVMAWGGVTAGNGKWLEANRAGLSSMINSVQQAIDNGDHGQPVFRARHFRFNSGMTKVYALLCDNFLIYDSRVAAALGWLVVKYCDAHRIASVPEALCFPWAAAKEGKGASAPKRRNPGVGALTFKRLRTGTHHVKWNLQASWLLGAVLAHPKAATSPFNCQIGEHAPLRALEAGLFMIGYDLGA</sequence>
<dbReference type="AlphaFoldDB" id="A0AA37RAC7"/>
<proteinExistence type="predicted"/>
<dbReference type="RefSeq" id="WP_284354640.1">
    <property type="nucleotide sequence ID" value="NZ_BSKF01000005.1"/>
</dbReference>
<comment type="caution">
    <text evidence="1">The sequence shown here is derived from an EMBL/GenBank/DDBJ whole genome shotgun (WGS) entry which is preliminary data.</text>
</comment>
<reference evidence="1" key="1">
    <citation type="submission" date="2023-01" db="EMBL/GenBank/DDBJ databases">
        <title>Whole-genome sequence of Pseudomonas putida NBRC 14671.</title>
        <authorList>
            <person name="Morohoshi T."/>
            <person name="Someya N."/>
        </authorList>
    </citation>
    <scope>NUCLEOTIDE SEQUENCE</scope>
    <source>
        <strain evidence="1">NBRC 14671</strain>
    </source>
</reference>
<protein>
    <submittedName>
        <fullName evidence="1">Uncharacterized protein</fullName>
    </submittedName>
</protein>
<dbReference type="Proteomes" id="UP001161257">
    <property type="component" value="Unassembled WGS sequence"/>
</dbReference>
<gene>
    <name evidence="1" type="ORF">PPUN14671_34200</name>
</gene>
<organism evidence="1 2">
    <name type="scientific">Pseudomonas putida</name>
    <name type="common">Arthrobacter siderocapsulatus</name>
    <dbReference type="NCBI Taxonomy" id="303"/>
    <lineage>
        <taxon>Bacteria</taxon>
        <taxon>Pseudomonadati</taxon>
        <taxon>Pseudomonadota</taxon>
        <taxon>Gammaproteobacteria</taxon>
        <taxon>Pseudomonadales</taxon>
        <taxon>Pseudomonadaceae</taxon>
        <taxon>Pseudomonas</taxon>
    </lineage>
</organism>